<evidence type="ECO:0000256" key="1">
    <source>
        <dbReference type="ARBA" id="ARBA00023015"/>
    </source>
</evidence>
<dbReference type="RefSeq" id="WP_046591195.1">
    <property type="nucleotide sequence ID" value="NZ_LAVA02000052.1"/>
</dbReference>
<gene>
    <name evidence="7" type="ORF">WN71_022145</name>
</gene>
<evidence type="ECO:0000256" key="5">
    <source>
        <dbReference type="SAM" id="MobiDB-lite"/>
    </source>
</evidence>
<dbReference type="PRINTS" id="PR00455">
    <property type="entry name" value="HTHTETR"/>
</dbReference>
<dbReference type="InterPro" id="IPR009057">
    <property type="entry name" value="Homeodomain-like_sf"/>
</dbReference>
<dbReference type="Gene3D" id="1.10.357.10">
    <property type="entry name" value="Tetracycline Repressor, domain 2"/>
    <property type="match status" value="1"/>
</dbReference>
<dbReference type="SUPFAM" id="SSF46689">
    <property type="entry name" value="Homeodomain-like"/>
    <property type="match status" value="1"/>
</dbReference>
<dbReference type="PROSITE" id="PS50977">
    <property type="entry name" value="HTH_TETR_2"/>
    <property type="match status" value="1"/>
</dbReference>
<organism evidence="7 8">
    <name type="scientific">Streptomyces mangrovisoli</name>
    <dbReference type="NCBI Taxonomy" id="1428628"/>
    <lineage>
        <taxon>Bacteria</taxon>
        <taxon>Bacillati</taxon>
        <taxon>Actinomycetota</taxon>
        <taxon>Actinomycetes</taxon>
        <taxon>Kitasatosporales</taxon>
        <taxon>Streptomycetaceae</taxon>
        <taxon>Streptomyces</taxon>
    </lineage>
</organism>
<dbReference type="EMBL" id="LAVA02000052">
    <property type="protein sequence ID" value="OIJ65683.1"/>
    <property type="molecule type" value="Genomic_DNA"/>
</dbReference>
<feature type="compositionally biased region" description="Low complexity" evidence="5">
    <location>
        <begin position="1"/>
        <end position="12"/>
    </location>
</feature>
<evidence type="ECO:0000256" key="2">
    <source>
        <dbReference type="ARBA" id="ARBA00023125"/>
    </source>
</evidence>
<dbReference type="Proteomes" id="UP000034196">
    <property type="component" value="Unassembled WGS sequence"/>
</dbReference>
<dbReference type="Pfam" id="PF00440">
    <property type="entry name" value="TetR_N"/>
    <property type="match status" value="1"/>
</dbReference>
<dbReference type="InterPro" id="IPR050109">
    <property type="entry name" value="HTH-type_TetR-like_transc_reg"/>
</dbReference>
<keyword evidence="1" id="KW-0805">Transcription regulation</keyword>
<dbReference type="GO" id="GO:0003700">
    <property type="term" value="F:DNA-binding transcription factor activity"/>
    <property type="evidence" value="ECO:0007669"/>
    <property type="project" value="TreeGrafter"/>
</dbReference>
<feature type="DNA-binding region" description="H-T-H motif" evidence="4">
    <location>
        <begin position="53"/>
        <end position="72"/>
    </location>
</feature>
<dbReference type="PROSITE" id="PS01081">
    <property type="entry name" value="HTH_TETR_1"/>
    <property type="match status" value="1"/>
</dbReference>
<dbReference type="STRING" id="1428628.WN71_022145"/>
<proteinExistence type="predicted"/>
<feature type="region of interest" description="Disordered" evidence="5">
    <location>
        <begin position="1"/>
        <end position="30"/>
    </location>
</feature>
<accession>A0A1J4NTL0</accession>
<dbReference type="Gene3D" id="1.10.10.60">
    <property type="entry name" value="Homeodomain-like"/>
    <property type="match status" value="1"/>
</dbReference>
<dbReference type="AlphaFoldDB" id="A0A1J4NTL0"/>
<keyword evidence="3" id="KW-0804">Transcription</keyword>
<dbReference type="InterPro" id="IPR023772">
    <property type="entry name" value="DNA-bd_HTH_TetR-type_CS"/>
</dbReference>
<dbReference type="PANTHER" id="PTHR30055">
    <property type="entry name" value="HTH-TYPE TRANSCRIPTIONAL REGULATOR RUTR"/>
    <property type="match status" value="1"/>
</dbReference>
<keyword evidence="2 4" id="KW-0238">DNA-binding</keyword>
<dbReference type="GO" id="GO:0000976">
    <property type="term" value="F:transcription cis-regulatory region binding"/>
    <property type="evidence" value="ECO:0007669"/>
    <property type="project" value="TreeGrafter"/>
</dbReference>
<evidence type="ECO:0000259" key="6">
    <source>
        <dbReference type="PROSITE" id="PS50977"/>
    </source>
</evidence>
<sequence>MSETTGSGRAASAPPPSQSQPPGRRERKKAATRKALADAALELFLAHGYDQVSVRDVAEAADVSTTTLFKHFPSKEALVFDLDSDQEAALVAVVRERAPGTSVIQALRVHMLGARVVAAGGRDEELDVFNRLVRSTPALVEYHRRMWLRHEHALAEAVAADLGVAADDPRCAALAHFALEARALAGTTADPAATVNAAFDLLERGWQVRGVR</sequence>
<evidence type="ECO:0000256" key="4">
    <source>
        <dbReference type="PROSITE-ProRule" id="PRU00335"/>
    </source>
</evidence>
<keyword evidence="8" id="KW-1185">Reference proteome</keyword>
<name>A0A1J4NTL0_9ACTN</name>
<evidence type="ECO:0000256" key="3">
    <source>
        <dbReference type="ARBA" id="ARBA00023163"/>
    </source>
</evidence>
<protein>
    <submittedName>
        <fullName evidence="7">TetR family transcriptional regulator</fullName>
    </submittedName>
</protein>
<evidence type="ECO:0000313" key="7">
    <source>
        <dbReference type="EMBL" id="OIJ65683.1"/>
    </source>
</evidence>
<comment type="caution">
    <text evidence="7">The sequence shown here is derived from an EMBL/GenBank/DDBJ whole genome shotgun (WGS) entry which is preliminary data.</text>
</comment>
<dbReference type="PANTHER" id="PTHR30055:SF234">
    <property type="entry name" value="HTH-TYPE TRANSCRIPTIONAL REGULATOR BETI"/>
    <property type="match status" value="1"/>
</dbReference>
<reference evidence="7" key="1">
    <citation type="submission" date="2016-10" db="EMBL/GenBank/DDBJ databases">
        <title>Genome sequence of Streptomyces mangrovisoli MUSC 149.</title>
        <authorList>
            <person name="Lee L.-H."/>
            <person name="Ser H.-L."/>
        </authorList>
    </citation>
    <scope>NUCLEOTIDE SEQUENCE [LARGE SCALE GENOMIC DNA]</scope>
    <source>
        <strain evidence="7">MUSC 149</strain>
    </source>
</reference>
<evidence type="ECO:0000313" key="8">
    <source>
        <dbReference type="Proteomes" id="UP000034196"/>
    </source>
</evidence>
<dbReference type="InterPro" id="IPR001647">
    <property type="entry name" value="HTH_TetR"/>
</dbReference>
<dbReference type="OrthoDB" id="3635456at2"/>
<feature type="domain" description="HTH tetR-type" evidence="6">
    <location>
        <begin position="30"/>
        <end position="90"/>
    </location>
</feature>